<dbReference type="Proteomes" id="UP000664904">
    <property type="component" value="Chromosome"/>
</dbReference>
<dbReference type="PIRSF" id="PIRSF016481">
    <property type="entry name" value="Pilus_assembly_PilP"/>
    <property type="match status" value="1"/>
</dbReference>
<evidence type="ECO:0000313" key="1">
    <source>
        <dbReference type="EMBL" id="QTH70546.1"/>
    </source>
</evidence>
<keyword evidence="2" id="KW-1185">Reference proteome</keyword>
<dbReference type="Pfam" id="PF04351">
    <property type="entry name" value="PilP"/>
    <property type="match status" value="1"/>
</dbReference>
<sequence length="182" mass="20333">MRLFHGVALGLITLLVGCNDNTAEQKEFIDQVKASAVPKVEPIPKMPDFEHFPYGAGQLRSPFVVPEPAIIESNVLQVKNCLQPDPDRSRDPLEKYPLDNLMMKGTIAKGGVRWGLIRTSDNALYRVRKGNYIGLYHGEVVAVNADHLELRELIPDGTGCWKERLTKLELLDAVENGQSEKQ</sequence>
<reference evidence="1" key="1">
    <citation type="submission" date="2021-03" db="EMBL/GenBank/DDBJ databases">
        <title>Complete Genome of Pseudoalteromonas xiamenensis STKMTI.2, a new potential marine bacterium producing anti-Vibrio compounds.</title>
        <authorList>
            <person name="Handayani D.P."/>
            <person name="Isnansetyo A."/>
            <person name="Istiqomah I."/>
            <person name="Jumina J."/>
        </authorList>
    </citation>
    <scope>NUCLEOTIDE SEQUENCE</scope>
    <source>
        <strain evidence="1">STKMTI.2</strain>
    </source>
</reference>
<name>A0A975DEW0_9GAMM</name>
<dbReference type="Gene3D" id="2.30.30.830">
    <property type="match status" value="1"/>
</dbReference>
<gene>
    <name evidence="1" type="ORF">J5O05_11300</name>
</gene>
<dbReference type="InterPro" id="IPR007446">
    <property type="entry name" value="PilP"/>
</dbReference>
<organism evidence="1 2">
    <name type="scientific">Pseudoalteromonas xiamenensis</name>
    <dbReference type="NCBI Taxonomy" id="882626"/>
    <lineage>
        <taxon>Bacteria</taxon>
        <taxon>Pseudomonadati</taxon>
        <taxon>Pseudomonadota</taxon>
        <taxon>Gammaproteobacteria</taxon>
        <taxon>Alteromonadales</taxon>
        <taxon>Pseudoalteromonadaceae</taxon>
        <taxon>Pseudoalteromonas</taxon>
    </lineage>
</organism>
<dbReference type="KEGG" id="pxi:J5O05_11300"/>
<dbReference type="EMBL" id="CP072133">
    <property type="protein sequence ID" value="QTH70546.1"/>
    <property type="molecule type" value="Genomic_DNA"/>
</dbReference>
<protein>
    <submittedName>
        <fullName evidence="1">Pilus assembly protein PilP</fullName>
    </submittedName>
</protein>
<dbReference type="RefSeq" id="WP_208842136.1">
    <property type="nucleotide sequence ID" value="NZ_CP072133.1"/>
</dbReference>
<dbReference type="AlphaFoldDB" id="A0A975DEW0"/>
<dbReference type="PROSITE" id="PS51257">
    <property type="entry name" value="PROKAR_LIPOPROTEIN"/>
    <property type="match status" value="1"/>
</dbReference>
<proteinExistence type="predicted"/>
<evidence type="ECO:0000313" key="2">
    <source>
        <dbReference type="Proteomes" id="UP000664904"/>
    </source>
</evidence>
<accession>A0A975DEW0</accession>